<evidence type="ECO:0000313" key="1">
    <source>
        <dbReference type="EMBL" id="CBJ81514.1"/>
    </source>
</evidence>
<name>D3V1H0_XENBS</name>
<dbReference type="Proteomes" id="UP000002045">
    <property type="component" value="Chromosome"/>
</dbReference>
<sequence>MPEDLHNFIFFSKNFDRASGTLVPFLSKSQVSQVSVSQPSMFRGSDAQWNENSR</sequence>
<dbReference type="AlphaFoldDB" id="D3V1H0"/>
<dbReference type="EMBL" id="FN667741">
    <property type="protein sequence ID" value="CBJ81514.1"/>
    <property type="molecule type" value="Genomic_DNA"/>
</dbReference>
<dbReference type="HOGENOM" id="CLU_213456_0_0_6"/>
<dbReference type="KEGG" id="xbo:XBJ1_2388"/>
<reference evidence="1" key="1">
    <citation type="journal article" date="2011" name="PLoS ONE">
        <title>The entomopathogenic bacterial endosymbionts xenorhabdus and photorhabdus: convergent lifestyles from divergent genomes.</title>
        <authorList>
            <person name="Chaston J.M."/>
            <person name="Suen G."/>
            <person name="Tucker S.L."/>
            <person name="Andersen A.W."/>
            <person name="Bhasin A."/>
            <person name="Bode E."/>
            <person name="Bode H.B."/>
            <person name="Brachmann A.O."/>
            <person name="Cowles C.E."/>
            <person name="Cowles K.N."/>
            <person name="Darby C."/>
            <person name="de Leon L."/>
            <person name="Drace K."/>
            <person name="Du Z."/>
            <person name="Givaudan A."/>
            <person name="Herbert Tran E.E."/>
            <person name="Jewell K.A."/>
            <person name="Knack J.J."/>
            <person name="Krasomil-Osterfeld K.C."/>
            <person name="Kukor R."/>
            <person name="Lanois A."/>
            <person name="Latreille P."/>
            <person name="Leimgruber N.K."/>
            <person name="Lipke C.M."/>
            <person name="Liu R."/>
            <person name="Lu X."/>
            <person name="Martens E.C."/>
            <person name="Marri P.R."/>
            <person name="Medigue C."/>
            <person name="Menard M.L."/>
            <person name="Miller N.M."/>
            <person name="Morales-Soto N."/>
            <person name="Norton S."/>
            <person name="Ogier J.C."/>
            <person name="Orchard S.S."/>
            <person name="Park D."/>
            <person name="Park Y."/>
            <person name="Qurollo B.A."/>
            <person name="Sugar D.R."/>
            <person name="Richards G.R."/>
            <person name="Rouy Z."/>
            <person name="Slominski B."/>
            <person name="Slominski K."/>
            <person name="Snyder H."/>
            <person name="Tjaden B.C."/>
            <person name="van der Hoeven R."/>
            <person name="Welch R.D."/>
            <person name="Wheeler C."/>
            <person name="Xiang B."/>
            <person name="Barbazuk B."/>
            <person name="Gaudriault S."/>
            <person name="Goodner B."/>
            <person name="Slater S.C."/>
            <person name="Forst S."/>
            <person name="Goldman B.S."/>
            <person name="Goodrich-Blair H."/>
        </authorList>
    </citation>
    <scope>NUCLEOTIDE SEQUENCE [LARGE SCALE GENOMIC DNA]</scope>
    <source>
        <strain evidence="1">SS-2004</strain>
    </source>
</reference>
<gene>
    <name evidence="1" type="ordered locus">XBJ1_2388</name>
</gene>
<proteinExistence type="predicted"/>
<evidence type="ECO:0000313" key="2">
    <source>
        <dbReference type="Proteomes" id="UP000002045"/>
    </source>
</evidence>
<organism evidence="1 2">
    <name type="scientific">Xenorhabdus bovienii (strain SS-2004)</name>
    <name type="common">Xenorhabdus nematophila subsp. bovienii</name>
    <dbReference type="NCBI Taxonomy" id="406818"/>
    <lineage>
        <taxon>Bacteria</taxon>
        <taxon>Pseudomonadati</taxon>
        <taxon>Pseudomonadota</taxon>
        <taxon>Gammaproteobacteria</taxon>
        <taxon>Enterobacterales</taxon>
        <taxon>Morganellaceae</taxon>
        <taxon>Xenorhabdus</taxon>
    </lineage>
</organism>
<accession>D3V1H0</accession>
<protein>
    <submittedName>
        <fullName evidence="1">Uncharacterized protein</fullName>
    </submittedName>
</protein>